<protein>
    <recommendedName>
        <fullName evidence="3">Tyr recombinase domain-containing protein</fullName>
    </recommendedName>
</protein>
<dbReference type="GO" id="GO:0006310">
    <property type="term" value="P:DNA recombination"/>
    <property type="evidence" value="ECO:0007669"/>
    <property type="project" value="UniProtKB-KW"/>
</dbReference>
<evidence type="ECO:0000259" key="3">
    <source>
        <dbReference type="Pfam" id="PF00589"/>
    </source>
</evidence>
<dbReference type="GO" id="GO:0015074">
    <property type="term" value="P:DNA integration"/>
    <property type="evidence" value="ECO:0007669"/>
    <property type="project" value="InterPro"/>
</dbReference>
<name>A0A1N7S8U8_9BURK</name>
<keyword evidence="1" id="KW-0238">DNA-binding</keyword>
<dbReference type="Pfam" id="PF00589">
    <property type="entry name" value="Phage_integrase"/>
    <property type="match status" value="1"/>
</dbReference>
<proteinExistence type="predicted"/>
<evidence type="ECO:0000313" key="5">
    <source>
        <dbReference type="Proteomes" id="UP000195569"/>
    </source>
</evidence>
<dbReference type="Proteomes" id="UP000195569">
    <property type="component" value="Unassembled WGS sequence"/>
</dbReference>
<dbReference type="RefSeq" id="WP_087735937.1">
    <property type="nucleotide sequence ID" value="NZ_CYGY02000035.1"/>
</dbReference>
<dbReference type="InterPro" id="IPR011010">
    <property type="entry name" value="DNA_brk_join_enz"/>
</dbReference>
<dbReference type="InterPro" id="IPR013762">
    <property type="entry name" value="Integrase-like_cat_sf"/>
</dbReference>
<comment type="caution">
    <text evidence="4">The sequence shown here is derived from an EMBL/GenBank/DDBJ whole genome shotgun (WGS) entry which is preliminary data.</text>
</comment>
<keyword evidence="2" id="KW-0233">DNA recombination</keyword>
<dbReference type="OrthoDB" id="662444at2"/>
<reference evidence="4" key="1">
    <citation type="submission" date="2016-12" db="EMBL/GenBank/DDBJ databases">
        <authorList>
            <person name="Moulin L."/>
        </authorList>
    </citation>
    <scope>NUCLEOTIDE SEQUENCE [LARGE SCALE GENOMIC DNA]</scope>
    <source>
        <strain evidence="4">STM 7183</strain>
    </source>
</reference>
<keyword evidence="5" id="KW-1185">Reference proteome</keyword>
<sequence>MHRQTSKRSAEKRAATNETTGVDRLYKRIGARRISYWYKFPDGRSQTLATAPLGDRHQIAVAERTAKRQALDIQAGQIISGSVAEMIERFRDEVDVMHYRDQSKEGKQVRKGQYERLIRFFGRMAPLSLETIHGYQYLDHRAKTGAPIGANKDMALMTTICNYAIRWGLIKANPFVGMMQNKGEADVRVVERGQVVRFYLWSLKQEQSYRTMGLAAMFCYLTGFRAAEIRPFHMSGLLDVGVRVINAKRKKGEKEISKLREWSTRLRVVVERAKRDRKVQSLFLFPNRTGQPYSKSGWSSVWQDAMYTYIGAFDKDIATEFEAKKMREAAQRIANRINRPIRGGMELMLTDHAEYFALSDIRPTAITAKLSNRDDDAYDFAAHANPSTTHRHYDRRKVKVAKATE</sequence>
<dbReference type="InterPro" id="IPR002104">
    <property type="entry name" value="Integrase_catalytic"/>
</dbReference>
<dbReference type="Gene3D" id="1.10.150.130">
    <property type="match status" value="1"/>
</dbReference>
<feature type="domain" description="Tyr recombinase" evidence="3">
    <location>
        <begin position="196"/>
        <end position="331"/>
    </location>
</feature>
<accession>A0A1N7S8U8</accession>
<evidence type="ECO:0000256" key="1">
    <source>
        <dbReference type="ARBA" id="ARBA00023125"/>
    </source>
</evidence>
<gene>
    <name evidence="4" type="ORF">BN2476_350284</name>
</gene>
<dbReference type="SUPFAM" id="SSF56349">
    <property type="entry name" value="DNA breaking-rejoining enzymes"/>
    <property type="match status" value="1"/>
</dbReference>
<dbReference type="EMBL" id="CYGY02000035">
    <property type="protein sequence ID" value="SIT43772.1"/>
    <property type="molecule type" value="Genomic_DNA"/>
</dbReference>
<evidence type="ECO:0000256" key="2">
    <source>
        <dbReference type="ARBA" id="ARBA00023172"/>
    </source>
</evidence>
<evidence type="ECO:0000313" key="4">
    <source>
        <dbReference type="EMBL" id="SIT43772.1"/>
    </source>
</evidence>
<dbReference type="GO" id="GO:0003677">
    <property type="term" value="F:DNA binding"/>
    <property type="evidence" value="ECO:0007669"/>
    <property type="project" value="UniProtKB-KW"/>
</dbReference>
<dbReference type="InterPro" id="IPR010998">
    <property type="entry name" value="Integrase_recombinase_N"/>
</dbReference>
<organism evidence="4 5">
    <name type="scientific">Paraburkholderia piptadeniae</name>
    <dbReference type="NCBI Taxonomy" id="1701573"/>
    <lineage>
        <taxon>Bacteria</taxon>
        <taxon>Pseudomonadati</taxon>
        <taxon>Pseudomonadota</taxon>
        <taxon>Betaproteobacteria</taxon>
        <taxon>Burkholderiales</taxon>
        <taxon>Burkholderiaceae</taxon>
        <taxon>Paraburkholderia</taxon>
    </lineage>
</organism>
<dbReference type="AlphaFoldDB" id="A0A1N7S8U8"/>
<dbReference type="Gene3D" id="1.10.443.10">
    <property type="entry name" value="Intergrase catalytic core"/>
    <property type="match status" value="1"/>
</dbReference>